<comment type="caution">
    <text evidence="1">The sequence shown here is derived from an EMBL/GenBank/DDBJ whole genome shotgun (WGS) entry which is preliminary data.</text>
</comment>
<organism evidence="1 2">
    <name type="scientific">Terrabacter tumescens</name>
    <dbReference type="NCBI Taxonomy" id="60443"/>
    <lineage>
        <taxon>Bacteria</taxon>
        <taxon>Bacillati</taxon>
        <taxon>Actinomycetota</taxon>
        <taxon>Actinomycetes</taxon>
        <taxon>Micrococcales</taxon>
        <taxon>Intrasporangiaceae</taxon>
        <taxon>Terrabacter</taxon>
    </lineage>
</organism>
<dbReference type="EMBL" id="BMNZ01000008">
    <property type="protein sequence ID" value="GGN07005.1"/>
    <property type="molecule type" value="Genomic_DNA"/>
</dbReference>
<sequence>MTNARSCRGAIRQTAAMGTVLLDQVIATDYGQLDLGWSNAFGFDGDFDRFFAGQVNGLVGAGDDTGVYLNLARRSGGSRVRIELLEQVPDPRQQEWEDVVEVSIAIPEGAQPRWSSWAGEDGGPLRIPAGTYRLRVSARGRDAGQEGEFAEGVVDTYLLELWPAPIAPDAIVRVGSHDAAYWHDEIGGRR</sequence>
<proteinExistence type="predicted"/>
<protein>
    <submittedName>
        <fullName evidence="1">Uncharacterized protein</fullName>
    </submittedName>
</protein>
<evidence type="ECO:0000313" key="2">
    <source>
        <dbReference type="Proteomes" id="UP000623461"/>
    </source>
</evidence>
<dbReference type="Proteomes" id="UP000623461">
    <property type="component" value="Unassembled WGS sequence"/>
</dbReference>
<name>A0ABQ2ICI0_9MICO</name>
<accession>A0ABQ2ICI0</accession>
<keyword evidence="2" id="KW-1185">Reference proteome</keyword>
<gene>
    <name evidence="1" type="ORF">GCM10009721_38360</name>
</gene>
<reference evidence="2" key="1">
    <citation type="journal article" date="2019" name="Int. J. Syst. Evol. Microbiol.">
        <title>The Global Catalogue of Microorganisms (GCM) 10K type strain sequencing project: providing services to taxonomists for standard genome sequencing and annotation.</title>
        <authorList>
            <consortium name="The Broad Institute Genomics Platform"/>
            <consortium name="The Broad Institute Genome Sequencing Center for Infectious Disease"/>
            <person name="Wu L."/>
            <person name="Ma J."/>
        </authorList>
    </citation>
    <scope>NUCLEOTIDE SEQUENCE [LARGE SCALE GENOMIC DNA]</scope>
    <source>
        <strain evidence="2">JCM 1365</strain>
    </source>
</reference>
<evidence type="ECO:0000313" key="1">
    <source>
        <dbReference type="EMBL" id="GGN07005.1"/>
    </source>
</evidence>